<dbReference type="SUPFAM" id="SSF90123">
    <property type="entry name" value="ABC transporter transmembrane region"/>
    <property type="match status" value="1"/>
</dbReference>
<evidence type="ECO:0000259" key="9">
    <source>
        <dbReference type="PROSITE" id="PS50929"/>
    </source>
</evidence>
<feature type="domain" description="ABC transporter" evidence="8">
    <location>
        <begin position="372"/>
        <end position="607"/>
    </location>
</feature>
<feature type="transmembrane region" description="Helical" evidence="7">
    <location>
        <begin position="320"/>
        <end position="341"/>
    </location>
</feature>
<proteinExistence type="predicted"/>
<dbReference type="PROSITE" id="PS50929">
    <property type="entry name" value="ABC_TM1F"/>
    <property type="match status" value="1"/>
</dbReference>
<evidence type="ECO:0000256" key="2">
    <source>
        <dbReference type="ARBA" id="ARBA00022692"/>
    </source>
</evidence>
<keyword evidence="2 7" id="KW-0812">Transmembrane</keyword>
<evidence type="ECO:0000259" key="8">
    <source>
        <dbReference type="PROSITE" id="PS50893"/>
    </source>
</evidence>
<dbReference type="Proteomes" id="UP000606115">
    <property type="component" value="Unassembled WGS sequence"/>
</dbReference>
<evidence type="ECO:0000256" key="5">
    <source>
        <dbReference type="ARBA" id="ARBA00022989"/>
    </source>
</evidence>
<reference evidence="11" key="1">
    <citation type="journal article" date="2019" name="Int. J. Syst. Evol. Microbiol.">
        <title>The Global Catalogue of Microorganisms (GCM) 10K type strain sequencing project: providing services to taxonomists for standard genome sequencing and annotation.</title>
        <authorList>
            <consortium name="The Broad Institute Genomics Platform"/>
            <consortium name="The Broad Institute Genome Sequencing Center for Infectious Disease"/>
            <person name="Wu L."/>
            <person name="Ma J."/>
        </authorList>
    </citation>
    <scope>NUCLEOTIDE SEQUENCE [LARGE SCALE GENOMIC DNA]</scope>
    <source>
        <strain evidence="11">CGMCC 1.3685</strain>
    </source>
</reference>
<keyword evidence="11" id="KW-1185">Reference proteome</keyword>
<feature type="transmembrane region" description="Helical" evidence="7">
    <location>
        <begin position="47"/>
        <end position="66"/>
    </location>
</feature>
<name>A0ABQ2D7I4_9MICC</name>
<dbReference type="InterPro" id="IPR017871">
    <property type="entry name" value="ABC_transporter-like_CS"/>
</dbReference>
<dbReference type="PROSITE" id="PS00211">
    <property type="entry name" value="ABC_TRANSPORTER_1"/>
    <property type="match status" value="1"/>
</dbReference>
<gene>
    <name evidence="10" type="ORF">GCM10007173_00960</name>
</gene>
<feature type="transmembrane region" description="Helical" evidence="7">
    <location>
        <begin position="278"/>
        <end position="300"/>
    </location>
</feature>
<evidence type="ECO:0000313" key="10">
    <source>
        <dbReference type="EMBL" id="GGJ46240.1"/>
    </source>
</evidence>
<keyword evidence="6 7" id="KW-0472">Membrane</keyword>
<dbReference type="EMBL" id="BMKX01000001">
    <property type="protein sequence ID" value="GGJ46240.1"/>
    <property type="molecule type" value="Genomic_DNA"/>
</dbReference>
<organism evidence="10 11">
    <name type="scientific">Glutamicibacter ardleyensis</name>
    <dbReference type="NCBI Taxonomy" id="225894"/>
    <lineage>
        <taxon>Bacteria</taxon>
        <taxon>Bacillati</taxon>
        <taxon>Actinomycetota</taxon>
        <taxon>Actinomycetes</taxon>
        <taxon>Micrococcales</taxon>
        <taxon>Micrococcaceae</taxon>
        <taxon>Glutamicibacter</taxon>
    </lineage>
</organism>
<evidence type="ECO:0000256" key="7">
    <source>
        <dbReference type="SAM" id="Phobius"/>
    </source>
</evidence>
<dbReference type="PROSITE" id="PS50893">
    <property type="entry name" value="ABC_TRANSPORTER_2"/>
    <property type="match status" value="1"/>
</dbReference>
<sequence length="615" mass="66350">MLMVGMPMGGLGGGAGGTRPGNSQKDKEWLQDHPVSLRRIAELFRPHLRTVIFVMLLIVASSLIGLAQPFIIRELIDVAIPEQNVKLLLALAGGLVLIALVNAVLGVVQTWRATLMGQKVMHRLRTGLFTHLQKQSLGFFTNARSGEVQSRLTNDVGQMQSVITNSATSIASNLTTVVATACAMVAISWQLSLISLVVLPPAIILAKQTAKLRRKITGARQREMSTLTSIIEERLSISGVRLAKVMGTGTLDAEQFTDSSSKLIDLEMRSALAGRWRMAAMSIIFAGVPAILYIVAGLPVTGDGMSIGTLVAFTGLQAGIFRPVMGLMSISIQWVSALALFSRVFEFLDADQALPVPNQPRRLAHDAVRGDVEFKNVDFRYPGARANTLRGINLKLEPGTMTAVVGATGSGKSTLGSLVPRLLDPSSGTVSLDGVELRQVQPQDIADVVSVVAQESYLLHASVRENLLWAAPNADEQQLWNALEAAQIAELIRSLPEGIDTQVGQRGHRFSGGEQQRLAIARTMLRQPKVLVLDEATSALDTVTEALVQQALDELALGRTTLLIAHRLSTVLRADKIVVLDEGQIIESGTFEELVKLDGKFARLVNNSELAQQRS</sequence>
<dbReference type="Gene3D" id="1.20.1560.10">
    <property type="entry name" value="ABC transporter type 1, transmembrane domain"/>
    <property type="match status" value="1"/>
</dbReference>
<dbReference type="GO" id="GO:0005524">
    <property type="term" value="F:ATP binding"/>
    <property type="evidence" value="ECO:0007669"/>
    <property type="project" value="UniProtKB-KW"/>
</dbReference>
<feature type="transmembrane region" description="Helical" evidence="7">
    <location>
        <begin position="87"/>
        <end position="111"/>
    </location>
</feature>
<dbReference type="SUPFAM" id="SSF52540">
    <property type="entry name" value="P-loop containing nucleoside triphosphate hydrolases"/>
    <property type="match status" value="1"/>
</dbReference>
<dbReference type="InterPro" id="IPR036640">
    <property type="entry name" value="ABC1_TM_sf"/>
</dbReference>
<accession>A0ABQ2D7I4</accession>
<keyword evidence="4 10" id="KW-0067">ATP-binding</keyword>
<dbReference type="SMART" id="SM00382">
    <property type="entry name" value="AAA"/>
    <property type="match status" value="1"/>
</dbReference>
<dbReference type="InterPro" id="IPR003593">
    <property type="entry name" value="AAA+_ATPase"/>
</dbReference>
<dbReference type="Pfam" id="PF00664">
    <property type="entry name" value="ABC_membrane"/>
    <property type="match status" value="1"/>
</dbReference>
<keyword evidence="3" id="KW-0547">Nucleotide-binding</keyword>
<protein>
    <submittedName>
        <fullName evidence="10">Multidrug ABC transporter ATP-binding protein</fullName>
    </submittedName>
</protein>
<dbReference type="InterPro" id="IPR011527">
    <property type="entry name" value="ABC1_TM_dom"/>
</dbReference>
<comment type="caution">
    <text evidence="10">The sequence shown here is derived from an EMBL/GenBank/DDBJ whole genome shotgun (WGS) entry which is preliminary data.</text>
</comment>
<evidence type="ECO:0000256" key="4">
    <source>
        <dbReference type="ARBA" id="ARBA00022840"/>
    </source>
</evidence>
<dbReference type="InterPro" id="IPR027417">
    <property type="entry name" value="P-loop_NTPase"/>
</dbReference>
<evidence type="ECO:0000256" key="3">
    <source>
        <dbReference type="ARBA" id="ARBA00022741"/>
    </source>
</evidence>
<dbReference type="PANTHER" id="PTHR43394:SF1">
    <property type="entry name" value="ATP-BINDING CASSETTE SUB-FAMILY B MEMBER 10, MITOCHONDRIAL"/>
    <property type="match status" value="1"/>
</dbReference>
<feature type="transmembrane region" description="Helical" evidence="7">
    <location>
        <begin position="177"/>
        <end position="206"/>
    </location>
</feature>
<feature type="domain" description="ABC transmembrane type-1" evidence="9">
    <location>
        <begin position="52"/>
        <end position="336"/>
    </location>
</feature>
<dbReference type="InterPro" id="IPR003439">
    <property type="entry name" value="ABC_transporter-like_ATP-bd"/>
</dbReference>
<keyword evidence="5 7" id="KW-1133">Transmembrane helix</keyword>
<evidence type="ECO:0000313" key="11">
    <source>
        <dbReference type="Proteomes" id="UP000606115"/>
    </source>
</evidence>
<evidence type="ECO:0000256" key="1">
    <source>
        <dbReference type="ARBA" id="ARBA00004651"/>
    </source>
</evidence>
<dbReference type="PANTHER" id="PTHR43394">
    <property type="entry name" value="ATP-DEPENDENT PERMEASE MDL1, MITOCHONDRIAL"/>
    <property type="match status" value="1"/>
</dbReference>
<dbReference type="Gene3D" id="3.40.50.300">
    <property type="entry name" value="P-loop containing nucleotide triphosphate hydrolases"/>
    <property type="match status" value="1"/>
</dbReference>
<evidence type="ECO:0000256" key="6">
    <source>
        <dbReference type="ARBA" id="ARBA00023136"/>
    </source>
</evidence>
<dbReference type="InterPro" id="IPR039421">
    <property type="entry name" value="Type_1_exporter"/>
</dbReference>
<comment type="subcellular location">
    <subcellularLocation>
        <location evidence="1">Cell membrane</location>
        <topology evidence="1">Multi-pass membrane protein</topology>
    </subcellularLocation>
</comment>
<dbReference type="CDD" id="cd18550">
    <property type="entry name" value="ABC_6TM_exporter_like"/>
    <property type="match status" value="1"/>
</dbReference>
<dbReference type="Pfam" id="PF00005">
    <property type="entry name" value="ABC_tran"/>
    <property type="match status" value="1"/>
</dbReference>